<dbReference type="InterPro" id="IPR051054">
    <property type="entry name" value="SorC_transcr_regulators"/>
</dbReference>
<dbReference type="InterPro" id="IPR036388">
    <property type="entry name" value="WH-like_DNA-bd_sf"/>
</dbReference>
<dbReference type="InterPro" id="IPR037171">
    <property type="entry name" value="NagB/RpiA_transferase-like"/>
</dbReference>
<evidence type="ECO:0000256" key="3">
    <source>
        <dbReference type="ARBA" id="ARBA00023125"/>
    </source>
</evidence>
<gene>
    <name evidence="6" type="primary">lsrR</name>
    <name evidence="6" type="ORF">NCTC13093_00688</name>
</gene>
<dbReference type="OrthoDB" id="8339232at2"/>
<name>A0A2X0VCG5_9GAMM</name>
<sequence length="312" mass="34402">MYIIGNGFMGAQNSHRNLIEKICWCYYIENLTQEQIAKRFSISRLKVVSLMQEARELNTVTFTINKTKESHSDLEISISDKYKLDDAFIVPTPKDSKSINEIIGLAASNWLNMRLQSDSVISIGYGNTVSYTVNALAAGSQSSWSAISLTGGVNCYLPNTRSDIFKAKLYLYPAPLLVSSSTLKDELMKHPDAVWINKMGKTSSMTVFGLGGLNEGATVINNGLFDYNEFIYLKRIGAVGDILGHFINAYGEIVDAELDRRLISTPLNELKERAVTVGVAGGPDKVEIIRAALLAGFVRILITDEQTAKDLL</sequence>
<dbReference type="RefSeq" id="WP_113743504.1">
    <property type="nucleotide sequence ID" value="NZ_UAPU01000007.1"/>
</dbReference>
<dbReference type="SUPFAM" id="SSF100950">
    <property type="entry name" value="NagB/RpiA/CoA transferase-like"/>
    <property type="match status" value="1"/>
</dbReference>
<dbReference type="GO" id="GO:0003677">
    <property type="term" value="F:DNA binding"/>
    <property type="evidence" value="ECO:0007669"/>
    <property type="project" value="UniProtKB-KW"/>
</dbReference>
<proteinExistence type="inferred from homology"/>
<dbReference type="PANTHER" id="PTHR34294:SF1">
    <property type="entry name" value="TRANSCRIPTIONAL REGULATOR LSRR"/>
    <property type="match status" value="1"/>
</dbReference>
<dbReference type="InterPro" id="IPR007324">
    <property type="entry name" value="Sugar-bd_dom_put"/>
</dbReference>
<dbReference type="GO" id="GO:0030246">
    <property type="term" value="F:carbohydrate binding"/>
    <property type="evidence" value="ECO:0007669"/>
    <property type="project" value="InterPro"/>
</dbReference>
<keyword evidence="4" id="KW-0804">Transcription</keyword>
<keyword evidence="3" id="KW-0238">DNA-binding</keyword>
<organism evidence="6 7">
    <name type="scientific">Anaerobiospirillum thomasii</name>
    <dbReference type="NCBI Taxonomy" id="179995"/>
    <lineage>
        <taxon>Bacteria</taxon>
        <taxon>Pseudomonadati</taxon>
        <taxon>Pseudomonadota</taxon>
        <taxon>Gammaproteobacteria</taxon>
        <taxon>Aeromonadales</taxon>
        <taxon>Succinivibrionaceae</taxon>
        <taxon>Anaerobiospirillum</taxon>
    </lineage>
</organism>
<evidence type="ECO:0000256" key="1">
    <source>
        <dbReference type="ARBA" id="ARBA00010466"/>
    </source>
</evidence>
<dbReference type="AlphaFoldDB" id="A0A2X0VCG5"/>
<feature type="domain" description="Sugar-binding" evidence="5">
    <location>
        <begin position="70"/>
        <end position="312"/>
    </location>
</feature>
<dbReference type="Gene3D" id="3.40.50.1360">
    <property type="match status" value="1"/>
</dbReference>
<protein>
    <submittedName>
        <fullName evidence="6">Transcriptional regulator lsrR</fullName>
    </submittedName>
</protein>
<dbReference type="Gene3D" id="1.10.10.10">
    <property type="entry name" value="Winged helix-like DNA-binding domain superfamily/Winged helix DNA-binding domain"/>
    <property type="match status" value="1"/>
</dbReference>
<evidence type="ECO:0000259" key="5">
    <source>
        <dbReference type="Pfam" id="PF04198"/>
    </source>
</evidence>
<reference evidence="6 7" key="1">
    <citation type="submission" date="2018-06" db="EMBL/GenBank/DDBJ databases">
        <authorList>
            <consortium name="Pathogen Informatics"/>
            <person name="Doyle S."/>
        </authorList>
    </citation>
    <scope>NUCLEOTIDE SEQUENCE [LARGE SCALE GENOMIC DNA]</scope>
    <source>
        <strain evidence="6 7">NCTC13093</strain>
    </source>
</reference>
<evidence type="ECO:0000313" key="6">
    <source>
        <dbReference type="EMBL" id="SPT69321.1"/>
    </source>
</evidence>
<comment type="similarity">
    <text evidence="1">Belongs to the SorC transcriptional regulatory family.</text>
</comment>
<evidence type="ECO:0000256" key="2">
    <source>
        <dbReference type="ARBA" id="ARBA00023015"/>
    </source>
</evidence>
<keyword evidence="7" id="KW-1185">Reference proteome</keyword>
<dbReference type="Pfam" id="PF04198">
    <property type="entry name" value="Sugar-bind"/>
    <property type="match status" value="1"/>
</dbReference>
<accession>A0A2X0VCG5</accession>
<keyword evidence="2" id="KW-0805">Transcription regulation</keyword>
<dbReference type="Proteomes" id="UP000250086">
    <property type="component" value="Unassembled WGS sequence"/>
</dbReference>
<dbReference type="PANTHER" id="PTHR34294">
    <property type="entry name" value="TRANSCRIPTIONAL REGULATOR-RELATED"/>
    <property type="match status" value="1"/>
</dbReference>
<evidence type="ECO:0000313" key="7">
    <source>
        <dbReference type="Proteomes" id="UP000250086"/>
    </source>
</evidence>
<dbReference type="EMBL" id="UAPV01000001">
    <property type="protein sequence ID" value="SPT69321.1"/>
    <property type="molecule type" value="Genomic_DNA"/>
</dbReference>
<evidence type="ECO:0000256" key="4">
    <source>
        <dbReference type="ARBA" id="ARBA00023163"/>
    </source>
</evidence>